<dbReference type="SUPFAM" id="SSF46785">
    <property type="entry name" value="Winged helix' DNA-binding domain"/>
    <property type="match status" value="1"/>
</dbReference>
<dbReference type="InterPro" id="IPR036388">
    <property type="entry name" value="WH-like_DNA-bd_sf"/>
</dbReference>
<evidence type="ECO:0000259" key="1">
    <source>
        <dbReference type="Pfam" id="PF01978"/>
    </source>
</evidence>
<dbReference type="Gene3D" id="1.10.10.10">
    <property type="entry name" value="Winged helix-like DNA-binding domain superfamily/Winged helix DNA-binding domain"/>
    <property type="match status" value="1"/>
</dbReference>
<dbReference type="EMBL" id="JAFBFH010000002">
    <property type="protein sequence ID" value="MBM7713508.1"/>
    <property type="molecule type" value="Genomic_DNA"/>
</dbReference>
<feature type="domain" description="Transcription regulator TrmB N-terminal" evidence="1">
    <location>
        <begin position="10"/>
        <end position="74"/>
    </location>
</feature>
<dbReference type="InterPro" id="IPR051797">
    <property type="entry name" value="TrmB-like"/>
</dbReference>
<comment type="caution">
    <text evidence="2">The sequence shown here is derived from an EMBL/GenBank/DDBJ whole genome shotgun (WGS) entry which is preliminary data.</text>
</comment>
<proteinExistence type="predicted"/>
<dbReference type="Pfam" id="PF01978">
    <property type="entry name" value="TrmB"/>
    <property type="match status" value="1"/>
</dbReference>
<gene>
    <name evidence="2" type="ORF">JOC94_000476</name>
</gene>
<name>A0ABS2R1J1_9BACI</name>
<evidence type="ECO:0000313" key="3">
    <source>
        <dbReference type="Proteomes" id="UP000823485"/>
    </source>
</evidence>
<dbReference type="Proteomes" id="UP000823485">
    <property type="component" value="Unassembled WGS sequence"/>
</dbReference>
<evidence type="ECO:0000313" key="2">
    <source>
        <dbReference type="EMBL" id="MBM7713508.1"/>
    </source>
</evidence>
<sequence length="272" mass="31504">MEHVIDKFEEIGFSKNEAKAYMALLAKSPLTGYEISKKSGVPRSMVYAVVEKLVAKEAILELRTDPPTYVPIPVKELVMNRKKQAEETFDFLERELSTIEKPVKVEVIQHLEGRKYILNAMKKLMNGAYEEIWLSLWEDELGDLQTTAETQCKNGKEMYSVLFTDQETDSFGKSFYHHKHTSTIEKQRMGQRLSIVIRDHEEVLIAGFIDGQIPQAIQTKDTMLILLAKEYIRHDMMMKIVGNKFGHEQLDALWRKDDLCNYIVQNEKKQGE</sequence>
<dbReference type="InterPro" id="IPR002831">
    <property type="entry name" value="Tscrpt_reg_TrmB_N"/>
</dbReference>
<protein>
    <submittedName>
        <fullName evidence="2">Sugar-specific transcriptional regulator TrmB</fullName>
    </submittedName>
</protein>
<dbReference type="PANTHER" id="PTHR34293">
    <property type="entry name" value="HTH-TYPE TRANSCRIPTIONAL REGULATOR TRMBL2"/>
    <property type="match status" value="1"/>
</dbReference>
<dbReference type="InterPro" id="IPR036390">
    <property type="entry name" value="WH_DNA-bd_sf"/>
</dbReference>
<dbReference type="PANTHER" id="PTHR34293:SF1">
    <property type="entry name" value="HTH-TYPE TRANSCRIPTIONAL REGULATOR TRMBL2"/>
    <property type="match status" value="1"/>
</dbReference>
<organism evidence="2 3">
    <name type="scientific">Siminovitchia thermophila</name>
    <dbReference type="NCBI Taxonomy" id="1245522"/>
    <lineage>
        <taxon>Bacteria</taxon>
        <taxon>Bacillati</taxon>
        <taxon>Bacillota</taxon>
        <taxon>Bacilli</taxon>
        <taxon>Bacillales</taxon>
        <taxon>Bacillaceae</taxon>
        <taxon>Siminovitchia</taxon>
    </lineage>
</organism>
<dbReference type="RefSeq" id="WP_205178338.1">
    <property type="nucleotide sequence ID" value="NZ_JAFBFH010000002.1"/>
</dbReference>
<reference evidence="2 3" key="1">
    <citation type="submission" date="2021-01" db="EMBL/GenBank/DDBJ databases">
        <title>Genomic Encyclopedia of Type Strains, Phase IV (KMG-IV): sequencing the most valuable type-strain genomes for metagenomic binning, comparative biology and taxonomic classification.</title>
        <authorList>
            <person name="Goeker M."/>
        </authorList>
    </citation>
    <scope>NUCLEOTIDE SEQUENCE [LARGE SCALE GENOMIC DNA]</scope>
    <source>
        <strain evidence="2 3">DSM 105453</strain>
    </source>
</reference>
<accession>A0ABS2R1J1</accession>
<dbReference type="CDD" id="cd09124">
    <property type="entry name" value="PLDc_like_TrmB_middle"/>
    <property type="match status" value="1"/>
</dbReference>
<keyword evidence="3" id="KW-1185">Reference proteome</keyword>